<proteinExistence type="predicted"/>
<name>A0ABR1YHG8_9PEZI</name>
<protein>
    <submittedName>
        <fullName evidence="2">Uncharacterized protein</fullName>
    </submittedName>
</protein>
<sequence>MTSVLSWTISVSWCSIRHVKPYLTAEETIFCSLLARSLPVCCYTCSSGSGFSSSPSIFLALLGLRFIRLLLMATNALVNSLARDLRFRFSSGVVRLFVCPSSLGCLMLPWFWPSFCGRVRLLVCSSAVC</sequence>
<feature type="transmembrane region" description="Helical" evidence="1">
    <location>
        <begin position="57"/>
        <end position="81"/>
    </location>
</feature>
<organism evidence="2 3">
    <name type="scientific">Phyllosticta capitalensis</name>
    <dbReference type="NCBI Taxonomy" id="121624"/>
    <lineage>
        <taxon>Eukaryota</taxon>
        <taxon>Fungi</taxon>
        <taxon>Dikarya</taxon>
        <taxon>Ascomycota</taxon>
        <taxon>Pezizomycotina</taxon>
        <taxon>Dothideomycetes</taxon>
        <taxon>Dothideomycetes incertae sedis</taxon>
        <taxon>Botryosphaeriales</taxon>
        <taxon>Phyllostictaceae</taxon>
        <taxon>Phyllosticta</taxon>
    </lineage>
</organism>
<dbReference type="EMBL" id="JBBWRZ010000008">
    <property type="protein sequence ID" value="KAK8230304.1"/>
    <property type="molecule type" value="Genomic_DNA"/>
</dbReference>
<evidence type="ECO:0000313" key="3">
    <source>
        <dbReference type="Proteomes" id="UP001492380"/>
    </source>
</evidence>
<gene>
    <name evidence="2" type="ORF">HDK90DRAFT_316778</name>
</gene>
<keyword evidence="1" id="KW-1133">Transmembrane helix</keyword>
<keyword evidence="1" id="KW-0812">Transmembrane</keyword>
<reference evidence="2 3" key="1">
    <citation type="submission" date="2024-04" db="EMBL/GenBank/DDBJ databases">
        <title>Phyllosticta paracitricarpa is synonymous to the EU quarantine fungus P. citricarpa based on phylogenomic analyses.</title>
        <authorList>
            <consortium name="Lawrence Berkeley National Laboratory"/>
            <person name="Van Ingen-Buijs V.A."/>
            <person name="Van Westerhoven A.C."/>
            <person name="Haridas S."/>
            <person name="Skiadas P."/>
            <person name="Martin F."/>
            <person name="Groenewald J.Z."/>
            <person name="Crous P.W."/>
            <person name="Seidl M.F."/>
        </authorList>
    </citation>
    <scope>NUCLEOTIDE SEQUENCE [LARGE SCALE GENOMIC DNA]</scope>
    <source>
        <strain evidence="2 3">CBS 123374</strain>
    </source>
</reference>
<accession>A0ABR1YHG8</accession>
<comment type="caution">
    <text evidence="2">The sequence shown here is derived from an EMBL/GenBank/DDBJ whole genome shotgun (WGS) entry which is preliminary data.</text>
</comment>
<evidence type="ECO:0000313" key="2">
    <source>
        <dbReference type="EMBL" id="KAK8230304.1"/>
    </source>
</evidence>
<feature type="transmembrane region" description="Helical" evidence="1">
    <location>
        <begin position="93"/>
        <end position="112"/>
    </location>
</feature>
<dbReference type="Proteomes" id="UP001492380">
    <property type="component" value="Unassembled WGS sequence"/>
</dbReference>
<evidence type="ECO:0000256" key="1">
    <source>
        <dbReference type="SAM" id="Phobius"/>
    </source>
</evidence>
<keyword evidence="1" id="KW-0472">Membrane</keyword>
<keyword evidence="3" id="KW-1185">Reference proteome</keyword>